<dbReference type="GO" id="GO:0005737">
    <property type="term" value="C:cytoplasm"/>
    <property type="evidence" value="ECO:0007669"/>
    <property type="project" value="UniProtKB-SubCell"/>
</dbReference>
<dbReference type="PANTHER" id="PTHR20881:SF0">
    <property type="entry name" value="3-METHYL-2-OXOBUTANOATE HYDROXYMETHYLTRANSFERASE"/>
    <property type="match status" value="1"/>
</dbReference>
<keyword evidence="5 7" id="KW-0808">Transferase</keyword>
<dbReference type="Proteomes" id="UP000035540">
    <property type="component" value="Chromosome"/>
</dbReference>
<name>A0A0G3H8S8_9CORY</name>
<keyword evidence="12" id="KW-1185">Reference proteome</keyword>
<dbReference type="GO" id="GO:0015940">
    <property type="term" value="P:pantothenate biosynthetic process"/>
    <property type="evidence" value="ECO:0007669"/>
    <property type="project" value="UniProtKB-UniRule"/>
</dbReference>
<feature type="binding site" evidence="7 9">
    <location>
        <position position="111"/>
    </location>
    <ligand>
        <name>3-methyl-2-oxobutanoate</name>
        <dbReference type="ChEBI" id="CHEBI:11851"/>
    </ligand>
</feature>
<evidence type="ECO:0000256" key="7">
    <source>
        <dbReference type="HAMAP-Rule" id="MF_00156"/>
    </source>
</evidence>
<evidence type="ECO:0000256" key="8">
    <source>
        <dbReference type="PIRSR" id="PIRSR000388-1"/>
    </source>
</evidence>
<dbReference type="GO" id="GO:0008168">
    <property type="term" value="F:methyltransferase activity"/>
    <property type="evidence" value="ECO:0007669"/>
    <property type="project" value="UniProtKB-KW"/>
</dbReference>
<accession>A0A0G3H8S8</accession>
<feature type="binding site" evidence="7 9">
    <location>
        <begin position="42"/>
        <end position="43"/>
    </location>
    <ligand>
        <name>3-methyl-2-oxobutanoate</name>
        <dbReference type="ChEBI" id="CHEBI:11851"/>
    </ligand>
</feature>
<dbReference type="STRING" id="136857.CTEST_00585"/>
<sequence>MRTRHFAQAKAEGRKISCLTSYDALTAAIFDEAGIDLLLVGDSAANVVLGQKSTLSITTDELITMSRAVAGATQRAFVVADLPFGSYEEGPAQALATAVRFMKETDVHGVKLEGGVEVAPTIRTLVDAGIPVVGHIGYTPQSEHALGGHVVQGRGDAAHQVLADARAVQEAGAFAVVLEMVPASVAAEVTSQLDIVTIGIGAGHECDGQILVWTDAFGLGRGTTPRFVRSYADLGGVLLSAARAYRADVENSAFPSEAESF</sequence>
<comment type="subunit">
    <text evidence="3 7">Homodecamer; pentamer of dimers.</text>
</comment>
<feature type="binding site" evidence="7 10">
    <location>
        <position position="42"/>
    </location>
    <ligand>
        <name>Mg(2+)</name>
        <dbReference type="ChEBI" id="CHEBI:18420"/>
    </ligand>
</feature>
<dbReference type="FunFam" id="3.20.20.60:FF:000003">
    <property type="entry name" value="3-methyl-2-oxobutanoate hydroxymethyltransferase"/>
    <property type="match status" value="1"/>
</dbReference>
<dbReference type="InterPro" id="IPR003700">
    <property type="entry name" value="Pantoate_hydroxy_MeTrfase"/>
</dbReference>
<organism evidence="11 12">
    <name type="scientific">Corynebacterium testudinoris</name>
    <dbReference type="NCBI Taxonomy" id="136857"/>
    <lineage>
        <taxon>Bacteria</taxon>
        <taxon>Bacillati</taxon>
        <taxon>Actinomycetota</taxon>
        <taxon>Actinomycetes</taxon>
        <taxon>Mycobacteriales</taxon>
        <taxon>Corynebacteriaceae</taxon>
        <taxon>Corynebacterium</taxon>
    </lineage>
</organism>
<dbReference type="HAMAP" id="MF_00156">
    <property type="entry name" value="PanB"/>
    <property type="match status" value="1"/>
</dbReference>
<dbReference type="InterPro" id="IPR040442">
    <property type="entry name" value="Pyrv_kinase-like_dom_sf"/>
</dbReference>
<comment type="function">
    <text evidence="6 7">Catalyzes the reversible reaction in which hydroxymethyl group from 5,10-methylenetetrahydrofolate is transferred onto alpha-ketoisovalerate to form ketopantoate.</text>
</comment>
<dbReference type="AlphaFoldDB" id="A0A0G3H8S8"/>
<feature type="binding site" evidence="7 10">
    <location>
        <position position="81"/>
    </location>
    <ligand>
        <name>Mg(2+)</name>
        <dbReference type="ChEBI" id="CHEBI:18420"/>
    </ligand>
</feature>
<keyword evidence="11" id="KW-0489">Methyltransferase</keyword>
<gene>
    <name evidence="7 11" type="primary">panB</name>
    <name evidence="11" type="ORF">CTEST_00585</name>
</gene>
<dbReference type="UniPathway" id="UPA00028">
    <property type="reaction ID" value="UER00003"/>
</dbReference>
<feature type="binding site" evidence="7 9">
    <location>
        <position position="81"/>
    </location>
    <ligand>
        <name>3-methyl-2-oxobutanoate</name>
        <dbReference type="ChEBI" id="CHEBI:11851"/>
    </ligand>
</feature>
<dbReference type="GO" id="GO:0000287">
    <property type="term" value="F:magnesium ion binding"/>
    <property type="evidence" value="ECO:0007669"/>
    <property type="project" value="TreeGrafter"/>
</dbReference>
<reference evidence="11 12" key="1">
    <citation type="journal article" date="2015" name="Genome Announc.">
        <title>Complete Genome Sequence of the Type Strain Corynebacterium testudinoris DSM 44614, Recovered from Necrotic Lesions in the Mouth of a Tortoise.</title>
        <authorList>
            <person name="Ruckert C."/>
            <person name="Kriete M."/>
            <person name="Jaenicke S."/>
            <person name="Winkler A."/>
            <person name="Tauch A."/>
        </authorList>
    </citation>
    <scope>NUCLEOTIDE SEQUENCE [LARGE SCALE GENOMIC DNA]</scope>
    <source>
        <strain evidence="11 12">DSM 44614</strain>
    </source>
</reference>
<comment type="catalytic activity">
    <reaction evidence="7">
        <text>(6R)-5,10-methylene-5,6,7,8-tetrahydrofolate + 3-methyl-2-oxobutanoate + H2O = 2-dehydropantoate + (6S)-5,6,7,8-tetrahydrofolate</text>
        <dbReference type="Rhea" id="RHEA:11824"/>
        <dbReference type="ChEBI" id="CHEBI:11561"/>
        <dbReference type="ChEBI" id="CHEBI:11851"/>
        <dbReference type="ChEBI" id="CHEBI:15377"/>
        <dbReference type="ChEBI" id="CHEBI:15636"/>
        <dbReference type="ChEBI" id="CHEBI:57453"/>
        <dbReference type="EC" id="2.1.2.11"/>
    </reaction>
</comment>
<dbReference type="InterPro" id="IPR015813">
    <property type="entry name" value="Pyrv/PenolPyrv_kinase-like_dom"/>
</dbReference>
<keyword evidence="4 7" id="KW-0566">Pantothenate biosynthesis</keyword>
<evidence type="ECO:0000256" key="9">
    <source>
        <dbReference type="PIRSR" id="PIRSR000388-2"/>
    </source>
</evidence>
<evidence type="ECO:0000256" key="5">
    <source>
        <dbReference type="ARBA" id="ARBA00022679"/>
    </source>
</evidence>
<evidence type="ECO:0000256" key="10">
    <source>
        <dbReference type="PIRSR" id="PIRSR000388-3"/>
    </source>
</evidence>
<dbReference type="EC" id="2.1.2.11" evidence="7"/>
<comment type="cofactor">
    <cofactor evidence="7 10">
        <name>Mg(2+)</name>
        <dbReference type="ChEBI" id="CHEBI:18420"/>
    </cofactor>
    <text evidence="7 10">Binds 1 Mg(2+) ion per subunit.</text>
</comment>
<dbReference type="NCBIfam" id="NF001452">
    <property type="entry name" value="PRK00311.1"/>
    <property type="match status" value="1"/>
</dbReference>
<dbReference type="SUPFAM" id="SSF51621">
    <property type="entry name" value="Phosphoenolpyruvate/pyruvate domain"/>
    <property type="match status" value="1"/>
</dbReference>
<evidence type="ECO:0000313" key="11">
    <source>
        <dbReference type="EMBL" id="AKK07587.1"/>
    </source>
</evidence>
<dbReference type="GO" id="GO:0003864">
    <property type="term" value="F:3-methyl-2-oxobutanoate hydroxymethyltransferase activity"/>
    <property type="evidence" value="ECO:0007669"/>
    <property type="project" value="UniProtKB-UniRule"/>
</dbReference>
<dbReference type="GO" id="GO:0032259">
    <property type="term" value="P:methylation"/>
    <property type="evidence" value="ECO:0007669"/>
    <property type="project" value="UniProtKB-KW"/>
</dbReference>
<evidence type="ECO:0000256" key="4">
    <source>
        <dbReference type="ARBA" id="ARBA00022655"/>
    </source>
</evidence>
<comment type="subcellular location">
    <subcellularLocation>
        <location evidence="7">Cytoplasm</location>
    </subcellularLocation>
</comment>
<proteinExistence type="inferred from homology"/>
<feature type="binding site" evidence="7 10">
    <location>
        <position position="113"/>
    </location>
    <ligand>
        <name>Mg(2+)</name>
        <dbReference type="ChEBI" id="CHEBI:18420"/>
    </ligand>
</feature>
<comment type="similarity">
    <text evidence="2 7">Belongs to the PanB family.</text>
</comment>
<feature type="active site" description="Proton acceptor" evidence="7 8">
    <location>
        <position position="179"/>
    </location>
</feature>
<dbReference type="PANTHER" id="PTHR20881">
    <property type="entry name" value="3-METHYL-2-OXOBUTANOATE HYDROXYMETHYLTRANSFERASE"/>
    <property type="match status" value="1"/>
</dbReference>
<evidence type="ECO:0000256" key="3">
    <source>
        <dbReference type="ARBA" id="ARBA00011424"/>
    </source>
</evidence>
<reference evidence="12" key="2">
    <citation type="submission" date="2015-05" db="EMBL/GenBank/DDBJ databases">
        <title>Complete genome sequence of Corynebacterium testudinoris DSM 44614, recovered from necrotic lesions in the mouth of a tortoise.</title>
        <authorList>
            <person name="Ruckert C."/>
            <person name="Albersmeier A."/>
            <person name="Winkler A."/>
            <person name="Tauch A."/>
        </authorList>
    </citation>
    <scope>NUCLEOTIDE SEQUENCE [LARGE SCALE GENOMIC DNA]</scope>
    <source>
        <strain evidence="12">DSM 44614</strain>
    </source>
</reference>
<comment type="pathway">
    <text evidence="1 7">Cofactor biosynthesis; (R)-pantothenate biosynthesis; (R)-pantoate from 3-methyl-2-oxobutanoate: step 1/2.</text>
</comment>
<keyword evidence="7 10" id="KW-0479">Metal-binding</keyword>
<evidence type="ECO:0000256" key="6">
    <source>
        <dbReference type="ARBA" id="ARBA00056497"/>
    </source>
</evidence>
<dbReference type="NCBIfam" id="TIGR00222">
    <property type="entry name" value="panB"/>
    <property type="match status" value="1"/>
</dbReference>
<evidence type="ECO:0000256" key="2">
    <source>
        <dbReference type="ARBA" id="ARBA00008676"/>
    </source>
</evidence>
<dbReference type="CDD" id="cd06557">
    <property type="entry name" value="KPHMT-like"/>
    <property type="match status" value="1"/>
</dbReference>
<keyword evidence="7 10" id="KW-0460">Magnesium</keyword>
<dbReference type="Pfam" id="PF02548">
    <property type="entry name" value="Pantoate_transf"/>
    <property type="match status" value="1"/>
</dbReference>
<protein>
    <recommendedName>
        <fullName evidence="7">3-methyl-2-oxobutanoate hydroxymethyltransferase</fullName>
        <ecNumber evidence="7">2.1.2.11</ecNumber>
    </recommendedName>
    <alternativeName>
        <fullName evidence="7">Ketopantoate hydroxymethyltransferase</fullName>
        <shortName evidence="7">KPHMT</shortName>
    </alternativeName>
</protein>
<dbReference type="KEGG" id="cted:CTEST_00585"/>
<evidence type="ECO:0000256" key="1">
    <source>
        <dbReference type="ARBA" id="ARBA00005033"/>
    </source>
</evidence>
<keyword evidence="7" id="KW-0963">Cytoplasm</keyword>
<dbReference type="PIRSF" id="PIRSF000388">
    <property type="entry name" value="Pantoate_hydroxy_MeTrfase"/>
    <property type="match status" value="1"/>
</dbReference>
<evidence type="ECO:0000313" key="12">
    <source>
        <dbReference type="Proteomes" id="UP000035540"/>
    </source>
</evidence>
<dbReference type="PATRIC" id="fig|136857.5.peg.116"/>
<dbReference type="Gene3D" id="3.20.20.60">
    <property type="entry name" value="Phosphoenolpyruvate-binding domains"/>
    <property type="match status" value="1"/>
</dbReference>
<dbReference type="EMBL" id="CP011545">
    <property type="protein sequence ID" value="AKK07587.1"/>
    <property type="molecule type" value="Genomic_DNA"/>
</dbReference>